<evidence type="ECO:0000313" key="3">
    <source>
        <dbReference type="Proteomes" id="UP000475862"/>
    </source>
</evidence>
<dbReference type="Pfam" id="PF00567">
    <property type="entry name" value="TUDOR"/>
    <property type="match status" value="4"/>
</dbReference>
<gene>
    <name evidence="2" type="ORF">AGLY_014513</name>
</gene>
<feature type="domain" description="Tudor" evidence="1">
    <location>
        <begin position="702"/>
        <end position="761"/>
    </location>
</feature>
<dbReference type="AlphaFoldDB" id="A0A6G0T3F0"/>
<dbReference type="CDD" id="cd20379">
    <property type="entry name" value="Tudor_dTUD-like"/>
    <property type="match status" value="2"/>
</dbReference>
<dbReference type="EMBL" id="VYZN01000064">
    <property type="protein sequence ID" value="KAE9525099.1"/>
    <property type="molecule type" value="Genomic_DNA"/>
</dbReference>
<protein>
    <recommendedName>
        <fullName evidence="1">Tudor domain-containing protein</fullName>
    </recommendedName>
</protein>
<accession>A0A6G0T3F0</accession>
<proteinExistence type="predicted"/>
<evidence type="ECO:0000313" key="2">
    <source>
        <dbReference type="EMBL" id="KAE9525099.1"/>
    </source>
</evidence>
<evidence type="ECO:0000259" key="1">
    <source>
        <dbReference type="PROSITE" id="PS50304"/>
    </source>
</evidence>
<dbReference type="PROSITE" id="PS50304">
    <property type="entry name" value="TUDOR"/>
    <property type="match status" value="2"/>
</dbReference>
<keyword evidence="3" id="KW-1185">Reference proteome</keyword>
<dbReference type="Proteomes" id="UP000475862">
    <property type="component" value="Unassembled WGS sequence"/>
</dbReference>
<sequence length="843" mass="97445">MIWSYLSSSQVLEFLPQNTWTEVILISLEPNENGVYIATTEDKKTKRLKDMNNMSEFSCSFEKVKEFKALEIVGVKIDDKWYRGRMICYNEFQFNDTRIELIDVGSFYQTKLDNLFVLPYFFLYKQLALPIQFQEFIPKTTKLTIKPNFSKSKLFEGIVLVDVSHNNIKLNNEDDKNQLDTNNKVINSPLGANLSTFNAISKKYITYDPIKQEDQKNISLINGDYCFIQIFNDLSSIYVCKAVKNIENEKYTLYNADVLLRTIFCQDPKPQKNPILGDTVTVFSFLRQGYYRAKILKKNNDGSSYDVFCIDYGNIETIMSSEIYELSQELCCKPGLAIKVGISDLVPVENNSIRMCEQIEKLFELLIKKKKPILIEFDETSENCLQNVKFKEIENGFYINDFITNCLKDSSEIEKKKSLHTNCKINNSHHDDFKLQKKLCNNDIVYLKNFQPCDLFYVVNDIELFNEVILNITHDKTAPILKTNLIEGDIVKVISKNCIYRGKIQMKLNKGNNMFMVINIDTGACNFVNSYSIYELSKDLMKIPGLAIRVRVNGLNIKNQKTKNSLKSFIKSIENIPLIVECVNNDSCPTVILKRTANCQNIFNEFFRSKKLLFYKLYDKTLNCHKNNQVINESKENLKIHKFENVKLKNGNSCIITYFKDFKDIYICKAGKDLNDCSYTNYDIISMLKDIHHSTDCEVHANPIVGDIVKVFSPRYEAFYRAKILSTEDKNCFRVLYIDYGDIEMAELCNIFELSDNLKKQPGNAIQIGIDISLDKRPNEEIINMFDHLANQEIQLLIEYNESDEKGLENCVLKVISNGLNINNEILKLLSNQLPSSLLEITS</sequence>
<dbReference type="OrthoDB" id="10023235at2759"/>
<dbReference type="SUPFAM" id="SSF63748">
    <property type="entry name" value="Tudor/PWWP/MBT"/>
    <property type="match status" value="3"/>
</dbReference>
<dbReference type="PANTHER" id="PTHR22948:SF76">
    <property type="entry name" value="FI20010P1-RELATED"/>
    <property type="match status" value="1"/>
</dbReference>
<dbReference type="SMART" id="SM00333">
    <property type="entry name" value="TUDOR"/>
    <property type="match status" value="3"/>
</dbReference>
<organism evidence="2 3">
    <name type="scientific">Aphis glycines</name>
    <name type="common">Soybean aphid</name>
    <dbReference type="NCBI Taxonomy" id="307491"/>
    <lineage>
        <taxon>Eukaryota</taxon>
        <taxon>Metazoa</taxon>
        <taxon>Ecdysozoa</taxon>
        <taxon>Arthropoda</taxon>
        <taxon>Hexapoda</taxon>
        <taxon>Insecta</taxon>
        <taxon>Pterygota</taxon>
        <taxon>Neoptera</taxon>
        <taxon>Paraneoptera</taxon>
        <taxon>Hemiptera</taxon>
        <taxon>Sternorrhyncha</taxon>
        <taxon>Aphidomorpha</taxon>
        <taxon>Aphidoidea</taxon>
        <taxon>Aphididae</taxon>
        <taxon>Aphidini</taxon>
        <taxon>Aphis</taxon>
        <taxon>Aphis</taxon>
    </lineage>
</organism>
<feature type="domain" description="Tudor" evidence="1">
    <location>
        <begin position="273"/>
        <end position="333"/>
    </location>
</feature>
<dbReference type="InterPro" id="IPR002999">
    <property type="entry name" value="Tudor"/>
</dbReference>
<name>A0A6G0T3F0_APHGL</name>
<dbReference type="InterPro" id="IPR050621">
    <property type="entry name" value="Tudor_domain_containing"/>
</dbReference>
<dbReference type="PANTHER" id="PTHR22948">
    <property type="entry name" value="TUDOR DOMAIN CONTAINING PROTEIN"/>
    <property type="match status" value="1"/>
</dbReference>
<dbReference type="Gene3D" id="2.30.30.140">
    <property type="match status" value="3"/>
</dbReference>
<comment type="caution">
    <text evidence="2">The sequence shown here is derived from an EMBL/GenBank/DDBJ whole genome shotgun (WGS) entry which is preliminary data.</text>
</comment>
<reference evidence="2 3" key="1">
    <citation type="submission" date="2019-08" db="EMBL/GenBank/DDBJ databases">
        <title>The genome of the soybean aphid Biotype 1, its phylome, world population structure and adaptation to the North American continent.</title>
        <authorList>
            <person name="Giordano R."/>
            <person name="Donthu R.K."/>
            <person name="Hernandez A.G."/>
            <person name="Wright C.L."/>
            <person name="Zimin A.V."/>
        </authorList>
    </citation>
    <scope>NUCLEOTIDE SEQUENCE [LARGE SCALE GENOMIC DNA]</scope>
    <source>
        <tissue evidence="2">Whole aphids</tissue>
    </source>
</reference>